<gene>
    <name evidence="2" type="ORF">B0T17DRAFT_546918</name>
</gene>
<comment type="caution">
    <text evidence="2">The sequence shown here is derived from an EMBL/GenBank/DDBJ whole genome shotgun (WGS) entry which is preliminary data.</text>
</comment>
<reference evidence="2" key="1">
    <citation type="submission" date="2023-06" db="EMBL/GenBank/DDBJ databases">
        <title>Genome-scale phylogeny and comparative genomics of the fungal order Sordariales.</title>
        <authorList>
            <consortium name="Lawrence Berkeley National Laboratory"/>
            <person name="Hensen N."/>
            <person name="Bonometti L."/>
            <person name="Westerberg I."/>
            <person name="Brannstrom I.O."/>
            <person name="Guillou S."/>
            <person name="Cros-Aarteil S."/>
            <person name="Calhoun S."/>
            <person name="Haridas S."/>
            <person name="Kuo A."/>
            <person name="Mondo S."/>
            <person name="Pangilinan J."/>
            <person name="Riley R."/>
            <person name="LaButti K."/>
            <person name="Andreopoulos B."/>
            <person name="Lipzen A."/>
            <person name="Chen C."/>
            <person name="Yanf M."/>
            <person name="Daum C."/>
            <person name="Ng V."/>
            <person name="Clum A."/>
            <person name="Steindorff A."/>
            <person name="Ohm R."/>
            <person name="Martin F."/>
            <person name="Silar P."/>
            <person name="Natvig D."/>
            <person name="Lalanne C."/>
            <person name="Gautier V."/>
            <person name="Ament-velasquez S.L."/>
            <person name="Kruys A."/>
            <person name="Hutchinson M.I."/>
            <person name="Powell A.J."/>
            <person name="Barry K."/>
            <person name="Miller A.N."/>
            <person name="Grigoriev I.V."/>
            <person name="Debuchy R."/>
            <person name="Gladieux P."/>
            <person name="Thoren M.H."/>
            <person name="Johannesson H."/>
        </authorList>
    </citation>
    <scope>NUCLEOTIDE SEQUENCE</scope>
    <source>
        <strain evidence="2">SMH3391-2</strain>
    </source>
</reference>
<dbReference type="AlphaFoldDB" id="A0AA39TQH5"/>
<evidence type="ECO:0000313" key="2">
    <source>
        <dbReference type="EMBL" id="KAK0609377.1"/>
    </source>
</evidence>
<organism evidence="2 3">
    <name type="scientific">Bombardia bombarda</name>
    <dbReference type="NCBI Taxonomy" id="252184"/>
    <lineage>
        <taxon>Eukaryota</taxon>
        <taxon>Fungi</taxon>
        <taxon>Dikarya</taxon>
        <taxon>Ascomycota</taxon>
        <taxon>Pezizomycotina</taxon>
        <taxon>Sordariomycetes</taxon>
        <taxon>Sordariomycetidae</taxon>
        <taxon>Sordariales</taxon>
        <taxon>Lasiosphaeriaceae</taxon>
        <taxon>Bombardia</taxon>
    </lineage>
</organism>
<protein>
    <submittedName>
        <fullName evidence="2">Uncharacterized protein</fullName>
    </submittedName>
</protein>
<accession>A0AA39TQH5</accession>
<keyword evidence="3" id="KW-1185">Reference proteome</keyword>
<feature type="region of interest" description="Disordered" evidence="1">
    <location>
        <begin position="24"/>
        <end position="78"/>
    </location>
</feature>
<evidence type="ECO:0000313" key="3">
    <source>
        <dbReference type="Proteomes" id="UP001174934"/>
    </source>
</evidence>
<evidence type="ECO:0000256" key="1">
    <source>
        <dbReference type="SAM" id="MobiDB-lite"/>
    </source>
</evidence>
<sequence length="78" mass="8482">MQSRTNSLRNGSRFNTRHFVLSSHNASDTADTNKESHNSKTVVAKGATLSCDKKAASMSRGTGGERVRAVSNPFRRSN</sequence>
<dbReference type="Proteomes" id="UP001174934">
    <property type="component" value="Unassembled WGS sequence"/>
</dbReference>
<dbReference type="EMBL" id="JAULSR010000014">
    <property type="protein sequence ID" value="KAK0609377.1"/>
    <property type="molecule type" value="Genomic_DNA"/>
</dbReference>
<name>A0AA39TQH5_9PEZI</name>
<proteinExistence type="predicted"/>